<dbReference type="AlphaFoldDB" id="A0AAE3T7E8"/>
<evidence type="ECO:0000256" key="1">
    <source>
        <dbReference type="SAM" id="MobiDB-lite"/>
    </source>
</evidence>
<feature type="domain" description="Flagellar motor switch protein FliN-like C-terminal" evidence="2">
    <location>
        <begin position="218"/>
        <end position="284"/>
    </location>
</feature>
<dbReference type="InterPro" id="IPR036429">
    <property type="entry name" value="SpoA-like_sf"/>
</dbReference>
<proteinExistence type="predicted"/>
<evidence type="ECO:0000259" key="2">
    <source>
        <dbReference type="Pfam" id="PF01052"/>
    </source>
</evidence>
<dbReference type="EMBL" id="JARGYC010000004">
    <property type="protein sequence ID" value="MDF0599588.1"/>
    <property type="molecule type" value="Genomic_DNA"/>
</dbReference>
<feature type="compositionally biased region" description="Low complexity" evidence="1">
    <location>
        <begin position="332"/>
        <end position="356"/>
    </location>
</feature>
<dbReference type="SUPFAM" id="SSF101801">
    <property type="entry name" value="Surface presentation of antigens (SPOA)"/>
    <property type="match status" value="1"/>
</dbReference>
<gene>
    <name evidence="3" type="ORF">P1J78_02480</name>
</gene>
<keyword evidence="3" id="KW-0966">Cell projection</keyword>
<accession>A0AAE3T7E8</accession>
<reference evidence="3" key="1">
    <citation type="submission" date="2023-03" db="EMBL/GenBank/DDBJ databases">
        <title>Multiphase analysis and comparison of six strains from genera Psychromarinibacter, Lutimaribacter, and Maritimibacter, including a novel species: Psychromarinibacter sediminicola sp. nov.</title>
        <authorList>
            <person name="Wang Y.-H."/>
            <person name="Ye M.-Q."/>
            <person name="Du Z.-J."/>
        </authorList>
    </citation>
    <scope>NUCLEOTIDE SEQUENCE</scope>
    <source>
        <strain evidence="3">C21-152</strain>
    </source>
</reference>
<organism evidence="3 4">
    <name type="scientific">Psychromarinibacter sediminicola</name>
    <dbReference type="NCBI Taxonomy" id="3033385"/>
    <lineage>
        <taxon>Bacteria</taxon>
        <taxon>Pseudomonadati</taxon>
        <taxon>Pseudomonadota</taxon>
        <taxon>Alphaproteobacteria</taxon>
        <taxon>Rhodobacterales</taxon>
        <taxon>Paracoccaceae</taxon>
        <taxon>Psychromarinibacter</taxon>
    </lineage>
</organism>
<evidence type="ECO:0000313" key="4">
    <source>
        <dbReference type="Proteomes" id="UP001220964"/>
    </source>
</evidence>
<keyword evidence="4" id="KW-1185">Reference proteome</keyword>
<keyword evidence="3" id="KW-0969">Cilium</keyword>
<protein>
    <submittedName>
        <fullName evidence="3">FliM/FliN family flagellar motor switch protein</fullName>
    </submittedName>
</protein>
<comment type="caution">
    <text evidence="3">The sequence shown here is derived from an EMBL/GenBank/DDBJ whole genome shotgun (WGS) entry which is preliminary data.</text>
</comment>
<name>A0AAE3T7E8_9RHOB</name>
<feature type="region of interest" description="Disordered" evidence="1">
    <location>
        <begin position="289"/>
        <end position="356"/>
    </location>
</feature>
<keyword evidence="3" id="KW-0282">Flagellum</keyword>
<dbReference type="RefSeq" id="WP_275565734.1">
    <property type="nucleotide sequence ID" value="NZ_JARGYC010000004.1"/>
</dbReference>
<dbReference type="InterPro" id="IPR001543">
    <property type="entry name" value="FliN-like_C"/>
</dbReference>
<feature type="compositionally biased region" description="Low complexity" evidence="1">
    <location>
        <begin position="289"/>
        <end position="308"/>
    </location>
</feature>
<sequence length="356" mass="36428">MGDDKDIPVLRRKAAARRAALGLAEMTPTKAMRLALAKAGDAALCVPVALRGMTEGSLSPDGLADALPERALTLRLDGPGGAVALAVLCPQAVAAATEAQTMGRVLKAPAAERRPTGTDALLVRDFVEQILAAFAALAADCRGLPPIDGYGFAGRIPEARVAAMAIQDAPHLHLTVDMTFASDAKEGSLHLILPTRVPARPDPPAAETDWSAAMEKAVLASAVRLEGVLCRIRLPLAEITTLEAGQVVPLGRATLDGVELRAVDGRRIITARLGRSGAMRAVRLHVGGDDAASGGAGPQAALAPETPTDTPPDDAPAADAPAASAPPPAPMAEPAFPEAPADLDPMPMAAPLDLPE</sequence>
<dbReference type="Gene3D" id="2.30.330.10">
    <property type="entry name" value="SpoA-like"/>
    <property type="match status" value="1"/>
</dbReference>
<dbReference type="Pfam" id="PF01052">
    <property type="entry name" value="FliMN_C"/>
    <property type="match status" value="1"/>
</dbReference>
<evidence type="ECO:0000313" key="3">
    <source>
        <dbReference type="EMBL" id="MDF0599588.1"/>
    </source>
</evidence>
<dbReference type="Proteomes" id="UP001220964">
    <property type="component" value="Unassembled WGS sequence"/>
</dbReference>